<reference evidence="11" key="3">
    <citation type="submission" date="2025-08" db="UniProtKB">
        <authorList>
            <consortium name="Ensembl"/>
        </authorList>
    </citation>
    <scope>IDENTIFICATION</scope>
</reference>
<dbReference type="PRINTS" id="PR01077">
    <property type="entry name" value="CLAUDIN"/>
</dbReference>
<dbReference type="FunFam" id="1.20.140.150:FF:000001">
    <property type="entry name" value="Claudin"/>
    <property type="match status" value="1"/>
</dbReference>
<dbReference type="GO" id="GO:0005198">
    <property type="term" value="F:structural molecule activity"/>
    <property type="evidence" value="ECO:0007669"/>
    <property type="project" value="InterPro"/>
</dbReference>
<keyword evidence="12" id="KW-1185">Reference proteome</keyword>
<keyword evidence="8 10" id="KW-1133">Transmembrane helix</keyword>
<dbReference type="InParanoid" id="A0A3B1J3H3"/>
<reference evidence="12" key="2">
    <citation type="journal article" date="2014" name="Nat. Commun.">
        <title>The cavefish genome reveals candidate genes for eye loss.</title>
        <authorList>
            <person name="McGaugh S.E."/>
            <person name="Gross J.B."/>
            <person name="Aken B."/>
            <person name="Blin M."/>
            <person name="Borowsky R."/>
            <person name="Chalopin D."/>
            <person name="Hinaux H."/>
            <person name="Jeffery W.R."/>
            <person name="Keene A."/>
            <person name="Ma L."/>
            <person name="Minx P."/>
            <person name="Murphy D."/>
            <person name="O'Quin K.E."/>
            <person name="Retaux S."/>
            <person name="Rohner N."/>
            <person name="Searle S.M."/>
            <person name="Stahl B.A."/>
            <person name="Tabin C."/>
            <person name="Volff J.N."/>
            <person name="Yoshizawa M."/>
            <person name="Warren W.C."/>
        </authorList>
    </citation>
    <scope>NUCLEOTIDE SEQUENCE [LARGE SCALE GENOMIC DNA]</scope>
    <source>
        <strain evidence="12">female</strain>
    </source>
</reference>
<dbReference type="InterPro" id="IPR004031">
    <property type="entry name" value="PMP22/EMP/MP20/Claudin"/>
</dbReference>
<sequence>MEPVARNLQLKAFFGGALALLGWVGVILVCGLPMWRITAYVGSNFVTSPSVWEGIWMNCTVQSTRKMQCTVYDSMLALSMDFQVARALVVISLGLGIVGLRMSFTSHKCNNYVLDKNSKKESALASGVVLIICGVLCLIPVCWTASTITNDLYNRGLVNGQRHELGASLYIGWAASFLLVVGGGLLCSTCPRTDDQKHYHLSTSL</sequence>
<evidence type="ECO:0000256" key="8">
    <source>
        <dbReference type="ARBA" id="ARBA00022989"/>
    </source>
</evidence>
<evidence type="ECO:0000256" key="3">
    <source>
        <dbReference type="ARBA" id="ARBA00008295"/>
    </source>
</evidence>
<dbReference type="InterPro" id="IPR006187">
    <property type="entry name" value="Claudin"/>
</dbReference>
<dbReference type="Gene3D" id="1.20.140.150">
    <property type="match status" value="1"/>
</dbReference>
<dbReference type="Proteomes" id="UP000018467">
    <property type="component" value="Unassembled WGS sequence"/>
</dbReference>
<dbReference type="STRING" id="7994.ENSAMXP00000035894"/>
<evidence type="ECO:0000313" key="11">
    <source>
        <dbReference type="Ensembl" id="ENSAMXP00000035894.1"/>
    </source>
</evidence>
<keyword evidence="6 10" id="KW-0812">Transmembrane</keyword>
<comment type="subcellular location">
    <subcellularLocation>
        <location evidence="1">Cell junction</location>
        <location evidence="1">Tight junction</location>
    </subcellularLocation>
    <subcellularLocation>
        <location evidence="2">Cell membrane</location>
        <topology evidence="2">Multi-pass membrane protein</topology>
    </subcellularLocation>
</comment>
<accession>A0A3B1J3H3</accession>
<feature type="transmembrane region" description="Helical" evidence="10">
    <location>
        <begin position="123"/>
        <end position="146"/>
    </location>
</feature>
<evidence type="ECO:0000313" key="12">
    <source>
        <dbReference type="Proteomes" id="UP000018467"/>
    </source>
</evidence>
<dbReference type="AlphaFoldDB" id="A0A3B1J3H3"/>
<comment type="similarity">
    <text evidence="3">Belongs to the claudin family.</text>
</comment>
<proteinExistence type="inferred from homology"/>
<feature type="transmembrane region" description="Helical" evidence="10">
    <location>
        <begin position="12"/>
        <end position="35"/>
    </location>
</feature>
<dbReference type="PANTHER" id="PTHR12002">
    <property type="entry name" value="CLAUDIN"/>
    <property type="match status" value="1"/>
</dbReference>
<reference evidence="12" key="1">
    <citation type="submission" date="2013-03" db="EMBL/GenBank/DDBJ databases">
        <authorList>
            <person name="Jeffery W."/>
            <person name="Warren W."/>
            <person name="Wilson R.K."/>
        </authorList>
    </citation>
    <scope>NUCLEOTIDE SEQUENCE</scope>
    <source>
        <strain evidence="12">female</strain>
    </source>
</reference>
<evidence type="ECO:0000256" key="2">
    <source>
        <dbReference type="ARBA" id="ARBA00004651"/>
    </source>
</evidence>
<reference evidence="11" key="4">
    <citation type="submission" date="2025-09" db="UniProtKB">
        <authorList>
            <consortium name="Ensembl"/>
        </authorList>
    </citation>
    <scope>IDENTIFICATION</scope>
</reference>
<protein>
    <recommendedName>
        <fullName evidence="13">Claudin</fullName>
    </recommendedName>
</protein>
<dbReference type="Pfam" id="PF00822">
    <property type="entry name" value="PMP22_Claudin"/>
    <property type="match status" value="1"/>
</dbReference>
<evidence type="ECO:0008006" key="13">
    <source>
        <dbReference type="Google" id="ProtNLM"/>
    </source>
</evidence>
<keyword evidence="4" id="KW-0796">Tight junction</keyword>
<dbReference type="GO" id="GO:0005886">
    <property type="term" value="C:plasma membrane"/>
    <property type="evidence" value="ECO:0007669"/>
    <property type="project" value="UniProtKB-SubCell"/>
</dbReference>
<name>A0A3B1J3H3_ASTMX</name>
<evidence type="ECO:0000256" key="10">
    <source>
        <dbReference type="SAM" id="Phobius"/>
    </source>
</evidence>
<evidence type="ECO:0000256" key="7">
    <source>
        <dbReference type="ARBA" id="ARBA00022949"/>
    </source>
</evidence>
<feature type="transmembrane region" description="Helical" evidence="10">
    <location>
        <begin position="166"/>
        <end position="187"/>
    </location>
</feature>
<evidence type="ECO:0000256" key="9">
    <source>
        <dbReference type="ARBA" id="ARBA00023136"/>
    </source>
</evidence>
<dbReference type="GeneTree" id="ENSGT00940000165704"/>
<keyword evidence="5" id="KW-1003">Cell membrane</keyword>
<evidence type="ECO:0000256" key="4">
    <source>
        <dbReference type="ARBA" id="ARBA00022427"/>
    </source>
</evidence>
<evidence type="ECO:0000256" key="1">
    <source>
        <dbReference type="ARBA" id="ARBA00004435"/>
    </source>
</evidence>
<organism evidence="11 12">
    <name type="scientific">Astyanax mexicanus</name>
    <name type="common">Blind cave fish</name>
    <name type="synonym">Astyanax fasciatus mexicanus</name>
    <dbReference type="NCBI Taxonomy" id="7994"/>
    <lineage>
        <taxon>Eukaryota</taxon>
        <taxon>Metazoa</taxon>
        <taxon>Chordata</taxon>
        <taxon>Craniata</taxon>
        <taxon>Vertebrata</taxon>
        <taxon>Euteleostomi</taxon>
        <taxon>Actinopterygii</taxon>
        <taxon>Neopterygii</taxon>
        <taxon>Teleostei</taxon>
        <taxon>Ostariophysi</taxon>
        <taxon>Characiformes</taxon>
        <taxon>Characoidei</taxon>
        <taxon>Acestrorhamphidae</taxon>
        <taxon>Acestrorhamphinae</taxon>
        <taxon>Astyanax</taxon>
    </lineage>
</organism>
<dbReference type="GO" id="GO:0005923">
    <property type="term" value="C:bicellular tight junction"/>
    <property type="evidence" value="ECO:0007669"/>
    <property type="project" value="UniProtKB-SubCell"/>
</dbReference>
<keyword evidence="7" id="KW-0965">Cell junction</keyword>
<feature type="transmembrane region" description="Helical" evidence="10">
    <location>
        <begin position="84"/>
        <end position="102"/>
    </location>
</feature>
<keyword evidence="9 10" id="KW-0472">Membrane</keyword>
<evidence type="ECO:0000256" key="6">
    <source>
        <dbReference type="ARBA" id="ARBA00022692"/>
    </source>
</evidence>
<dbReference type="Ensembl" id="ENSAMXT00000032386.1">
    <property type="protein sequence ID" value="ENSAMXP00000035894.1"/>
    <property type="gene ID" value="ENSAMXG00000034771.1"/>
</dbReference>
<dbReference type="Bgee" id="ENSAMXG00000034771">
    <property type="expression patterns" value="Expressed in olfactory epithelium and 3 other cell types or tissues"/>
</dbReference>
<evidence type="ECO:0000256" key="5">
    <source>
        <dbReference type="ARBA" id="ARBA00022475"/>
    </source>
</evidence>